<dbReference type="RefSeq" id="WP_101955939.1">
    <property type="nucleotide sequence ID" value="NZ_JAJHTL010000011.1"/>
</dbReference>
<dbReference type="SUPFAM" id="SSF55874">
    <property type="entry name" value="ATPase domain of HSP90 chaperone/DNA topoisomerase II/histidine kinase"/>
    <property type="match status" value="1"/>
</dbReference>
<dbReference type="Gene3D" id="3.30.565.10">
    <property type="entry name" value="Histidine kinase-like ATPase, C-terminal domain"/>
    <property type="match status" value="1"/>
</dbReference>
<organism evidence="12 13">
    <name type="scientific">Tenacibaculum finnmarkense genomovar finnmarkense</name>
    <dbReference type="NCBI Taxonomy" id="1458503"/>
    <lineage>
        <taxon>Bacteria</taxon>
        <taxon>Pseudomonadati</taxon>
        <taxon>Bacteroidota</taxon>
        <taxon>Flavobacteriia</taxon>
        <taxon>Flavobacteriales</taxon>
        <taxon>Flavobacteriaceae</taxon>
        <taxon>Tenacibaculum</taxon>
        <taxon>Tenacibaculum finnmarkense</taxon>
    </lineage>
</organism>
<dbReference type="GO" id="GO:0046983">
    <property type="term" value="F:protein dimerization activity"/>
    <property type="evidence" value="ECO:0007669"/>
    <property type="project" value="InterPro"/>
</dbReference>
<keyword evidence="8" id="KW-0902">Two-component regulatory system</keyword>
<evidence type="ECO:0000256" key="6">
    <source>
        <dbReference type="ARBA" id="ARBA00022777"/>
    </source>
</evidence>
<dbReference type="Proteomes" id="UP000806077">
    <property type="component" value="Unassembled WGS sequence"/>
</dbReference>
<gene>
    <name evidence="12" type="ORF">F7645_09565</name>
</gene>
<keyword evidence="4" id="KW-0808">Transferase</keyword>
<name>A0AAP1WGR9_9FLAO</name>
<reference evidence="12 13" key="1">
    <citation type="journal article" date="2020" name="Int. J. Syst. Evol. Microbiol.">
        <title>Tenacibaculum piscium sp. nov., isolated from skin ulcers of sea-farmed fish, and description of Tenacibaculum finnmarkense sp. nov. with subdivision into genomovars finnmarkense and ulcerans.</title>
        <authorList>
            <person name="Olsen A.B."/>
            <person name="Spilsberg B."/>
            <person name="Nilsen H.K."/>
            <person name="Lagesen K."/>
            <person name="Gulla S."/>
            <person name="Avendano-Herrera R."/>
            <person name="Irgang R."/>
            <person name="Duchaud E."/>
            <person name="Colquhoun D.J."/>
        </authorList>
    </citation>
    <scope>NUCLEOTIDE SEQUENCE [LARGE SCALE GENOMIC DNA]</scope>
    <source>
        <strain evidence="12 13">TNO037</strain>
    </source>
</reference>
<dbReference type="GO" id="GO:0016020">
    <property type="term" value="C:membrane"/>
    <property type="evidence" value="ECO:0007669"/>
    <property type="project" value="InterPro"/>
</dbReference>
<evidence type="ECO:0000256" key="4">
    <source>
        <dbReference type="ARBA" id="ARBA00022679"/>
    </source>
</evidence>
<evidence type="ECO:0000256" key="8">
    <source>
        <dbReference type="ARBA" id="ARBA00023012"/>
    </source>
</evidence>
<dbReference type="PANTHER" id="PTHR24421:SF10">
    <property type="entry name" value="NITRATE_NITRITE SENSOR PROTEIN NARQ"/>
    <property type="match status" value="1"/>
</dbReference>
<feature type="chain" id="PRO_5042979188" description="histidine kinase" evidence="10">
    <location>
        <begin position="27"/>
        <end position="648"/>
    </location>
</feature>
<evidence type="ECO:0000313" key="12">
    <source>
        <dbReference type="EMBL" id="MBE7695664.1"/>
    </source>
</evidence>
<keyword evidence="5" id="KW-0547">Nucleotide-binding</keyword>
<dbReference type="InterPro" id="IPR050482">
    <property type="entry name" value="Sensor_HK_TwoCompSys"/>
</dbReference>
<dbReference type="PROSITE" id="PS50109">
    <property type="entry name" value="HIS_KIN"/>
    <property type="match status" value="1"/>
</dbReference>
<keyword evidence="3" id="KW-0597">Phosphoprotein</keyword>
<feature type="domain" description="Histidine kinase" evidence="11">
    <location>
        <begin position="458"/>
        <end position="648"/>
    </location>
</feature>
<keyword evidence="9" id="KW-0812">Transmembrane</keyword>
<evidence type="ECO:0000256" key="3">
    <source>
        <dbReference type="ARBA" id="ARBA00022553"/>
    </source>
</evidence>
<comment type="caution">
    <text evidence="12">The sequence shown here is derived from an EMBL/GenBank/DDBJ whole genome shotgun (WGS) entry which is preliminary data.</text>
</comment>
<evidence type="ECO:0000256" key="2">
    <source>
        <dbReference type="ARBA" id="ARBA00012438"/>
    </source>
</evidence>
<keyword evidence="9" id="KW-1133">Transmembrane helix</keyword>
<keyword evidence="13" id="KW-1185">Reference proteome</keyword>
<proteinExistence type="predicted"/>
<comment type="catalytic activity">
    <reaction evidence="1">
        <text>ATP + protein L-histidine = ADP + protein N-phospho-L-histidine.</text>
        <dbReference type="EC" id="2.7.13.3"/>
    </reaction>
</comment>
<accession>A0AAP1WGR9</accession>
<evidence type="ECO:0000256" key="1">
    <source>
        <dbReference type="ARBA" id="ARBA00000085"/>
    </source>
</evidence>
<keyword evidence="10" id="KW-0732">Signal</keyword>
<evidence type="ECO:0000256" key="9">
    <source>
        <dbReference type="SAM" id="Phobius"/>
    </source>
</evidence>
<dbReference type="GO" id="GO:0000155">
    <property type="term" value="F:phosphorelay sensor kinase activity"/>
    <property type="evidence" value="ECO:0007669"/>
    <property type="project" value="InterPro"/>
</dbReference>
<evidence type="ECO:0000256" key="5">
    <source>
        <dbReference type="ARBA" id="ARBA00022741"/>
    </source>
</evidence>
<dbReference type="CDD" id="cd16917">
    <property type="entry name" value="HATPase_UhpB-NarQ-NarX-like"/>
    <property type="match status" value="1"/>
</dbReference>
<dbReference type="InterPro" id="IPR005467">
    <property type="entry name" value="His_kinase_dom"/>
</dbReference>
<dbReference type="AlphaFoldDB" id="A0AAP1WGR9"/>
<keyword evidence="9" id="KW-0472">Membrane</keyword>
<evidence type="ECO:0000313" key="13">
    <source>
        <dbReference type="Proteomes" id="UP000806077"/>
    </source>
</evidence>
<feature type="signal peptide" evidence="10">
    <location>
        <begin position="1"/>
        <end position="26"/>
    </location>
</feature>
<evidence type="ECO:0000256" key="10">
    <source>
        <dbReference type="SAM" id="SignalP"/>
    </source>
</evidence>
<dbReference type="GO" id="GO:0005524">
    <property type="term" value="F:ATP binding"/>
    <property type="evidence" value="ECO:0007669"/>
    <property type="project" value="UniProtKB-KW"/>
</dbReference>
<dbReference type="InterPro" id="IPR036890">
    <property type="entry name" value="HATPase_C_sf"/>
</dbReference>
<keyword evidence="7" id="KW-0067">ATP-binding</keyword>
<dbReference type="EC" id="2.7.13.3" evidence="2"/>
<protein>
    <recommendedName>
        <fullName evidence="2">histidine kinase</fullName>
        <ecNumber evidence="2">2.7.13.3</ecNumber>
    </recommendedName>
</protein>
<dbReference type="Pfam" id="PF07730">
    <property type="entry name" value="HisKA_3"/>
    <property type="match status" value="1"/>
</dbReference>
<dbReference type="InterPro" id="IPR003594">
    <property type="entry name" value="HATPase_dom"/>
</dbReference>
<evidence type="ECO:0000256" key="7">
    <source>
        <dbReference type="ARBA" id="ARBA00022840"/>
    </source>
</evidence>
<sequence length="648" mass="74993">MKQLINYYTCKIFGFFIFMCLSSTYAQDKEDHFVFFGYNPEVVNRQLYKSLNNAIEPRERIVILDSIATQFIQSKNADSLFHYGSMLKDEVLNLKLKGLKGNQGFKSKYQLKSLFYKGLGSQSMGLLDESTRYFIEGIRLSEEKSEEKKRLIFPYFKLALAETYILRKESLKAASILDEVAPVCNTLTTLLYYKIARSNYYLLNNELENAEKLIKNTLQTLNKEKYPRIYIRFQIALGRLKLLEGKLNESLGIFTKIKDKAIKSGYYDLYIAIILNQGEIYSVSKNYQVAEIILSTAYVNAVQWNQLNLQQKIVKALVRVYVSKENYKNAYNLKTQLEGINRRIILGQNKRFIRDLEFKYETLKKEKKIHILQEDQVHNRTEIEYQKTVKYGILIAFLIILIPIILLLVVYYQKLQTQSLLGKQQEILRQKEMTSVLQTQELALVKNTIVVQNKERDRIARELHDSIGGNISGIKLQMTNLVARNPEVGSLLIQLEKTYQHVRDISHSLIPDEFKENNFTYLIKNYITSLEQNNSVVINFDAYPENAVNTLNYTLQSNLFNIIKELITNAFKHAKATEIALQLIVIEQDNSIEFLYEDDGVGFDIKKTSKGIGILNIEHRVKAFNGLFSIDSALNRGTVITISIPQQN</sequence>
<dbReference type="EMBL" id="WXXV01000012">
    <property type="protein sequence ID" value="MBE7695664.1"/>
    <property type="molecule type" value="Genomic_DNA"/>
</dbReference>
<dbReference type="PANTHER" id="PTHR24421">
    <property type="entry name" value="NITRATE/NITRITE SENSOR PROTEIN NARX-RELATED"/>
    <property type="match status" value="1"/>
</dbReference>
<feature type="transmembrane region" description="Helical" evidence="9">
    <location>
        <begin position="391"/>
        <end position="412"/>
    </location>
</feature>
<evidence type="ECO:0000259" key="11">
    <source>
        <dbReference type="PROSITE" id="PS50109"/>
    </source>
</evidence>
<dbReference type="InterPro" id="IPR011712">
    <property type="entry name" value="Sig_transdc_His_kin_sub3_dim/P"/>
</dbReference>
<dbReference type="Pfam" id="PF02518">
    <property type="entry name" value="HATPase_c"/>
    <property type="match status" value="1"/>
</dbReference>
<dbReference type="SMART" id="SM00387">
    <property type="entry name" value="HATPase_c"/>
    <property type="match status" value="1"/>
</dbReference>
<dbReference type="Gene3D" id="1.20.5.1930">
    <property type="match status" value="1"/>
</dbReference>
<keyword evidence="6" id="KW-0418">Kinase</keyword>